<feature type="coiled-coil region" evidence="5">
    <location>
        <begin position="210"/>
        <end position="241"/>
    </location>
</feature>
<feature type="domain" description="TRAF-type" evidence="6">
    <location>
        <begin position="117"/>
        <end position="165"/>
    </location>
</feature>
<protein>
    <recommendedName>
        <fullName evidence="6">TRAF-type domain-containing protein</fullName>
    </recommendedName>
</protein>
<keyword evidence="8" id="KW-1185">Reference proteome</keyword>
<keyword evidence="2 4" id="KW-0863">Zinc-finger</keyword>
<feature type="zinc finger region" description="TRAF-type" evidence="4">
    <location>
        <begin position="117"/>
        <end position="165"/>
    </location>
</feature>
<evidence type="ECO:0000256" key="2">
    <source>
        <dbReference type="ARBA" id="ARBA00022771"/>
    </source>
</evidence>
<dbReference type="PANTHER" id="PTHR10131">
    <property type="entry name" value="TNF RECEPTOR ASSOCIATED FACTOR"/>
    <property type="match status" value="1"/>
</dbReference>
<dbReference type="EMBL" id="CALNXK010000463">
    <property type="protein sequence ID" value="CAH3186151.1"/>
    <property type="molecule type" value="Genomic_DNA"/>
</dbReference>
<evidence type="ECO:0000313" key="8">
    <source>
        <dbReference type="Proteomes" id="UP001159405"/>
    </source>
</evidence>
<reference evidence="7 8" key="1">
    <citation type="submission" date="2022-05" db="EMBL/GenBank/DDBJ databases">
        <authorList>
            <consortium name="Genoscope - CEA"/>
            <person name="William W."/>
        </authorList>
    </citation>
    <scope>NUCLEOTIDE SEQUENCE [LARGE SCALE GENOMIC DNA]</scope>
</reference>
<evidence type="ECO:0000256" key="4">
    <source>
        <dbReference type="PROSITE-ProRule" id="PRU00207"/>
    </source>
</evidence>
<feature type="domain" description="TRAF-type" evidence="6">
    <location>
        <begin position="64"/>
        <end position="109"/>
    </location>
</feature>
<accession>A0ABN8S332</accession>
<sequence>MISNCFPDRSSHPVCPNDRQEIEEEGGFYADKAWARDILSLRIKCQQNSRGCEWIGQLRYAEEHQEECPYEHVPCSACQGSIQRRLLGTHLKDECPKRIVECVYCEDEFFFIEKQPHEDIYCKRFPLVCENNCGHDEIPREEMASHVSEKCLMTVVLCPYSEAGCPFEDKRAYLKDHLEVSVDGHLEMAWNSLILAKKEISTMKDKFYEVQEVNQEMKESVAECRSELRELSAAVNKLVKENVGQKKFNQVITEKIKIVEAKIPQKTTPEAYGIPVNETMRRSPRVVIGKTVTGGLTSVDRIKLQKDALDAQRKLLQSYTRPSLNNTD</sequence>
<proteinExistence type="predicted"/>
<evidence type="ECO:0000256" key="1">
    <source>
        <dbReference type="ARBA" id="ARBA00022723"/>
    </source>
</evidence>
<name>A0ABN8S332_9CNID</name>
<dbReference type="Gene3D" id="3.30.40.10">
    <property type="entry name" value="Zinc/RING finger domain, C3HC4 (zinc finger)"/>
    <property type="match status" value="3"/>
</dbReference>
<evidence type="ECO:0000259" key="6">
    <source>
        <dbReference type="PROSITE" id="PS50145"/>
    </source>
</evidence>
<keyword evidence="1 4" id="KW-0479">Metal-binding</keyword>
<keyword evidence="3 4" id="KW-0862">Zinc</keyword>
<comment type="caution">
    <text evidence="7">The sequence shown here is derived from an EMBL/GenBank/DDBJ whole genome shotgun (WGS) entry which is preliminary data.</text>
</comment>
<dbReference type="PROSITE" id="PS50145">
    <property type="entry name" value="ZF_TRAF"/>
    <property type="match status" value="2"/>
</dbReference>
<keyword evidence="5" id="KW-0175">Coiled coil</keyword>
<feature type="zinc finger region" description="TRAF-type" evidence="4">
    <location>
        <begin position="64"/>
        <end position="109"/>
    </location>
</feature>
<dbReference type="SUPFAM" id="SSF49599">
    <property type="entry name" value="TRAF domain-like"/>
    <property type="match status" value="2"/>
</dbReference>
<dbReference type="InterPro" id="IPR013083">
    <property type="entry name" value="Znf_RING/FYVE/PHD"/>
</dbReference>
<dbReference type="Pfam" id="PF02176">
    <property type="entry name" value="zf-TRAF"/>
    <property type="match status" value="1"/>
</dbReference>
<evidence type="ECO:0000256" key="3">
    <source>
        <dbReference type="ARBA" id="ARBA00022833"/>
    </source>
</evidence>
<dbReference type="PANTHER" id="PTHR10131:SF94">
    <property type="entry name" value="TNF RECEPTOR-ASSOCIATED FACTOR 4"/>
    <property type="match status" value="1"/>
</dbReference>
<dbReference type="InterPro" id="IPR001293">
    <property type="entry name" value="Znf_TRAF"/>
</dbReference>
<evidence type="ECO:0000313" key="7">
    <source>
        <dbReference type="EMBL" id="CAH3186151.1"/>
    </source>
</evidence>
<organism evidence="7 8">
    <name type="scientific">Porites lobata</name>
    <dbReference type="NCBI Taxonomy" id="104759"/>
    <lineage>
        <taxon>Eukaryota</taxon>
        <taxon>Metazoa</taxon>
        <taxon>Cnidaria</taxon>
        <taxon>Anthozoa</taxon>
        <taxon>Hexacorallia</taxon>
        <taxon>Scleractinia</taxon>
        <taxon>Fungiina</taxon>
        <taxon>Poritidae</taxon>
        <taxon>Porites</taxon>
    </lineage>
</organism>
<dbReference type="Proteomes" id="UP001159405">
    <property type="component" value="Unassembled WGS sequence"/>
</dbReference>
<gene>
    <name evidence="7" type="ORF">PLOB_00034189</name>
</gene>
<evidence type="ECO:0000256" key="5">
    <source>
        <dbReference type="SAM" id="Coils"/>
    </source>
</evidence>